<dbReference type="AlphaFoldDB" id="A0A4R3MHN4"/>
<protein>
    <submittedName>
        <fullName evidence="2">Uncharacterized protein</fullName>
    </submittedName>
</protein>
<feature type="chain" id="PRO_5020899771" evidence="1">
    <location>
        <begin position="26"/>
        <end position="58"/>
    </location>
</feature>
<keyword evidence="3" id="KW-1185">Reference proteome</keyword>
<evidence type="ECO:0000313" key="2">
    <source>
        <dbReference type="EMBL" id="TCT12747.1"/>
    </source>
</evidence>
<proteinExistence type="predicted"/>
<keyword evidence="1" id="KW-0732">Signal</keyword>
<evidence type="ECO:0000313" key="3">
    <source>
        <dbReference type="Proteomes" id="UP000295678"/>
    </source>
</evidence>
<feature type="signal peptide" evidence="1">
    <location>
        <begin position="1"/>
        <end position="25"/>
    </location>
</feature>
<dbReference type="EMBL" id="SMAK01000002">
    <property type="protein sequence ID" value="TCT12747.1"/>
    <property type="molecule type" value="Genomic_DNA"/>
</dbReference>
<accession>A0A4R3MHN4</accession>
<gene>
    <name evidence="2" type="ORF">EDC22_102433</name>
</gene>
<name>A0A4R3MHN4_9HYPH</name>
<dbReference type="Proteomes" id="UP000295678">
    <property type="component" value="Unassembled WGS sequence"/>
</dbReference>
<evidence type="ECO:0000256" key="1">
    <source>
        <dbReference type="SAM" id="SignalP"/>
    </source>
</evidence>
<organism evidence="2 3">
    <name type="scientific">Tepidamorphus gemmatus</name>
    <dbReference type="NCBI Taxonomy" id="747076"/>
    <lineage>
        <taxon>Bacteria</taxon>
        <taxon>Pseudomonadati</taxon>
        <taxon>Pseudomonadota</taxon>
        <taxon>Alphaproteobacteria</taxon>
        <taxon>Hyphomicrobiales</taxon>
        <taxon>Tepidamorphaceae</taxon>
        <taxon>Tepidamorphus</taxon>
    </lineage>
</organism>
<sequence>MIGLCMVLPAALAAAFIAVPLPAVAAASDVPIAAYALSFSGSVRCVWHERMPSRPVIG</sequence>
<reference evidence="2 3" key="1">
    <citation type="submission" date="2019-03" db="EMBL/GenBank/DDBJ databases">
        <title>Genomic Encyclopedia of Type Strains, Phase IV (KMG-IV): sequencing the most valuable type-strain genomes for metagenomic binning, comparative biology and taxonomic classification.</title>
        <authorList>
            <person name="Goeker M."/>
        </authorList>
    </citation>
    <scope>NUCLEOTIDE SEQUENCE [LARGE SCALE GENOMIC DNA]</scope>
    <source>
        <strain evidence="2 3">DSM 19345</strain>
    </source>
</reference>
<comment type="caution">
    <text evidence="2">The sequence shown here is derived from an EMBL/GenBank/DDBJ whole genome shotgun (WGS) entry which is preliminary data.</text>
</comment>